<accession>A0A6L5XF79</accession>
<evidence type="ECO:0000259" key="1">
    <source>
        <dbReference type="Pfam" id="PF22818"/>
    </source>
</evidence>
<dbReference type="Gene3D" id="3.10.129.10">
    <property type="entry name" value="Hotdog Thioesterase"/>
    <property type="match status" value="1"/>
</dbReference>
<name>A0A6L5XF79_9BACT</name>
<organism evidence="2 3">
    <name type="scientific">Sodaliphilus pleomorphus</name>
    <dbReference type="NCBI Taxonomy" id="2606626"/>
    <lineage>
        <taxon>Bacteria</taxon>
        <taxon>Pseudomonadati</taxon>
        <taxon>Bacteroidota</taxon>
        <taxon>Bacteroidia</taxon>
        <taxon>Bacteroidales</taxon>
        <taxon>Muribaculaceae</taxon>
        <taxon>Sodaliphilus</taxon>
    </lineage>
</organism>
<keyword evidence="3" id="KW-1185">Reference proteome</keyword>
<dbReference type="RefSeq" id="WP_154538252.1">
    <property type="nucleotide sequence ID" value="NZ_CP045696.1"/>
</dbReference>
<feature type="domain" description="ApeI dehydratase-like" evidence="1">
    <location>
        <begin position="18"/>
        <end position="88"/>
    </location>
</feature>
<dbReference type="Proteomes" id="UP000483362">
    <property type="component" value="Unassembled WGS sequence"/>
</dbReference>
<gene>
    <name evidence="2" type="ORF">FYJ29_07720</name>
</gene>
<proteinExistence type="predicted"/>
<dbReference type="InterPro" id="IPR029069">
    <property type="entry name" value="HotDog_dom_sf"/>
</dbReference>
<comment type="caution">
    <text evidence="2">The sequence shown here is derived from an EMBL/GenBank/DDBJ whole genome shotgun (WGS) entry which is preliminary data.</text>
</comment>
<evidence type="ECO:0000313" key="2">
    <source>
        <dbReference type="EMBL" id="MSS17642.1"/>
    </source>
</evidence>
<protein>
    <submittedName>
        <fullName evidence="2">Beta-hydroxyacyl-ACP dehydratase</fullName>
    </submittedName>
</protein>
<reference evidence="2 3" key="1">
    <citation type="submission" date="2019-08" db="EMBL/GenBank/DDBJ databases">
        <title>In-depth cultivation of the pig gut microbiome towards novel bacterial diversity and tailored functional studies.</title>
        <authorList>
            <person name="Wylensek D."/>
            <person name="Hitch T.C.A."/>
            <person name="Clavel T."/>
        </authorList>
    </citation>
    <scope>NUCLEOTIDE SEQUENCE [LARGE SCALE GENOMIC DNA]</scope>
    <source>
        <strain evidence="2 3">Oil-RF-744-WCA-WT-10</strain>
    </source>
</reference>
<dbReference type="SUPFAM" id="SSF54637">
    <property type="entry name" value="Thioesterase/thiol ester dehydrase-isomerase"/>
    <property type="match status" value="1"/>
</dbReference>
<dbReference type="AlphaFoldDB" id="A0A6L5XF79"/>
<evidence type="ECO:0000313" key="3">
    <source>
        <dbReference type="Proteomes" id="UP000483362"/>
    </source>
</evidence>
<dbReference type="EMBL" id="VULT01000010">
    <property type="protein sequence ID" value="MSS17642.1"/>
    <property type="molecule type" value="Genomic_DNA"/>
</dbReference>
<sequence length="121" mass="13700">MTLLNDFFTILDDTGNAVTIGLNREHVIYKAHFPVKPITPGVCIIKIVTELLERKLGVQLRLSQVKNLKFIIPISPIDDPQVTINFLHIDQETSGLTRARGEITGQQSQVFTKFSILYTHR</sequence>
<dbReference type="InterPro" id="IPR054545">
    <property type="entry name" value="ApeI-like"/>
</dbReference>
<dbReference type="Pfam" id="PF22818">
    <property type="entry name" value="ApeI-like"/>
    <property type="match status" value="1"/>
</dbReference>